<organism evidence="2 3">
    <name type="scientific">Methylocucumis oryzae</name>
    <dbReference type="NCBI Taxonomy" id="1632867"/>
    <lineage>
        <taxon>Bacteria</taxon>
        <taxon>Pseudomonadati</taxon>
        <taxon>Pseudomonadota</taxon>
        <taxon>Gammaproteobacteria</taxon>
        <taxon>Methylococcales</taxon>
        <taxon>Methylococcaceae</taxon>
        <taxon>Methylocucumis</taxon>
    </lineage>
</organism>
<dbReference type="CDD" id="cd06260">
    <property type="entry name" value="DUF820-like"/>
    <property type="match status" value="1"/>
</dbReference>
<dbReference type="InterPro" id="IPR011335">
    <property type="entry name" value="Restrct_endonuc-II-like"/>
</dbReference>
<dbReference type="AlphaFoldDB" id="A0A0F3ILI1"/>
<dbReference type="EMBL" id="LAJX01000028">
    <property type="protein sequence ID" value="KJV07566.1"/>
    <property type="molecule type" value="Genomic_DNA"/>
</dbReference>
<dbReference type="SUPFAM" id="SSF52980">
    <property type="entry name" value="Restriction endonuclease-like"/>
    <property type="match status" value="1"/>
</dbReference>
<comment type="caution">
    <text evidence="2">The sequence shown here is derived from an EMBL/GenBank/DDBJ whole genome shotgun (WGS) entry which is preliminary data.</text>
</comment>
<name>A0A0F3ILI1_9GAMM</name>
<dbReference type="OrthoDB" id="26750at2"/>
<evidence type="ECO:0000313" key="3">
    <source>
        <dbReference type="Proteomes" id="UP000033684"/>
    </source>
</evidence>
<dbReference type="RefSeq" id="WP_045778226.1">
    <property type="nucleotide sequence ID" value="NZ_LAJX01000028.1"/>
</dbReference>
<accession>A0A0F3ILI1</accession>
<reference evidence="3" key="1">
    <citation type="submission" date="2015-03" db="EMBL/GenBank/DDBJ databases">
        <title>Draft genome sequence of a novel methanotroph (Sn10-6) isolated from flooded ricefield rhizosphere in India.</title>
        <authorList>
            <person name="Pandit P.S."/>
            <person name="Pore S.D."/>
            <person name="Arora P."/>
            <person name="Kapse N.G."/>
            <person name="Dhakephalkar P.K."/>
            <person name="Rahalkar M.C."/>
        </authorList>
    </citation>
    <scope>NUCLEOTIDE SEQUENCE [LARGE SCALE GENOMIC DNA]</scope>
    <source>
        <strain evidence="3">Sn10-6</strain>
    </source>
</reference>
<feature type="domain" description="Putative restriction endonuclease" evidence="1">
    <location>
        <begin position="7"/>
        <end position="155"/>
    </location>
</feature>
<protein>
    <recommendedName>
        <fullName evidence="1">Putative restriction endonuclease domain-containing protein</fullName>
    </recommendedName>
</protein>
<dbReference type="InterPro" id="IPR012296">
    <property type="entry name" value="Nuclease_put_TT1808"/>
</dbReference>
<dbReference type="PANTHER" id="PTHR36558">
    <property type="entry name" value="GLR1098 PROTEIN"/>
    <property type="match status" value="1"/>
</dbReference>
<proteinExistence type="predicted"/>
<keyword evidence="3" id="KW-1185">Reference proteome</keyword>
<reference evidence="2 3" key="2">
    <citation type="journal article" date="2016" name="Microb. Ecol.">
        <title>Genome Characteristics of a Novel Type I Methanotroph (Sn10-6) Isolated from a Flooded Indian Rice Field.</title>
        <authorList>
            <person name="Rahalkar M.C."/>
            <person name="Pandit P.S."/>
            <person name="Dhakephalkar P.K."/>
            <person name="Pore S."/>
            <person name="Arora P."/>
            <person name="Kapse N."/>
        </authorList>
    </citation>
    <scope>NUCLEOTIDE SEQUENCE [LARGE SCALE GENOMIC DNA]</scope>
    <source>
        <strain evidence="2 3">Sn10-6</strain>
    </source>
</reference>
<dbReference type="PANTHER" id="PTHR36558:SF1">
    <property type="entry name" value="RESTRICTION ENDONUCLEASE DOMAIN-CONTAINING PROTEIN-RELATED"/>
    <property type="match status" value="1"/>
</dbReference>
<gene>
    <name evidence="2" type="ORF">VZ94_03805</name>
</gene>
<evidence type="ECO:0000313" key="2">
    <source>
        <dbReference type="EMBL" id="KJV07566.1"/>
    </source>
</evidence>
<sequence length="190" mass="22247">MVSVSEEDYLKGELTSEIKHELIDGHVYAMAEVSENHDRISGNIYRKFGNHLENSSCEPFTSNMKLKTPTGNFRYPDCMVICHKDDESHYYKTKPVILVEVISRSTRKIDEKDKLIEYINIPTLQEYVLIEQDFVDITVYRKSDDWRSMHYFLGESVHFESIDLTLPVEAIYHRVQNEDMVEFLSNIVGQ</sequence>
<dbReference type="Pfam" id="PF05685">
    <property type="entry name" value="Uma2"/>
    <property type="match status" value="1"/>
</dbReference>
<dbReference type="InterPro" id="IPR008538">
    <property type="entry name" value="Uma2"/>
</dbReference>
<dbReference type="Proteomes" id="UP000033684">
    <property type="component" value="Unassembled WGS sequence"/>
</dbReference>
<dbReference type="PATRIC" id="fig|1632867.3.peg.3381"/>
<dbReference type="Gene3D" id="3.90.1570.10">
    <property type="entry name" value="tt1808, chain A"/>
    <property type="match status" value="1"/>
</dbReference>
<evidence type="ECO:0000259" key="1">
    <source>
        <dbReference type="Pfam" id="PF05685"/>
    </source>
</evidence>